<reference evidence="3 4" key="1">
    <citation type="submission" date="2018-10" db="EMBL/GenBank/DDBJ databases">
        <title>Aeromicrobium sp. 9W16Y-2 whole genome shotgun sequence.</title>
        <authorList>
            <person name="Li F."/>
        </authorList>
    </citation>
    <scope>NUCLEOTIDE SEQUENCE [LARGE SCALE GENOMIC DNA]</scope>
    <source>
        <strain evidence="3 4">9W16Y-2</strain>
    </source>
</reference>
<dbReference type="InterPro" id="IPR011008">
    <property type="entry name" value="Dimeric_a/b-barrel"/>
</dbReference>
<dbReference type="EMBL" id="RDBF01000006">
    <property type="protein sequence ID" value="RLV55690.1"/>
    <property type="molecule type" value="Genomic_DNA"/>
</dbReference>
<dbReference type="InterPro" id="IPR005545">
    <property type="entry name" value="YCII"/>
</dbReference>
<evidence type="ECO:0000259" key="2">
    <source>
        <dbReference type="Pfam" id="PF03795"/>
    </source>
</evidence>
<accession>A0A3L8PKC5</accession>
<dbReference type="RefSeq" id="WP_121794327.1">
    <property type="nucleotide sequence ID" value="NZ_RDBF01000006.1"/>
</dbReference>
<comment type="similarity">
    <text evidence="1">Belongs to the YciI family.</text>
</comment>
<evidence type="ECO:0000313" key="4">
    <source>
        <dbReference type="Proteomes" id="UP000282515"/>
    </source>
</evidence>
<organism evidence="3 4">
    <name type="scientific">Aeromicrobium phragmitis</name>
    <dbReference type="NCBI Taxonomy" id="2478914"/>
    <lineage>
        <taxon>Bacteria</taxon>
        <taxon>Bacillati</taxon>
        <taxon>Actinomycetota</taxon>
        <taxon>Actinomycetes</taxon>
        <taxon>Propionibacteriales</taxon>
        <taxon>Nocardioidaceae</taxon>
        <taxon>Aeromicrobium</taxon>
    </lineage>
</organism>
<dbReference type="SUPFAM" id="SSF54909">
    <property type="entry name" value="Dimeric alpha+beta barrel"/>
    <property type="match status" value="1"/>
</dbReference>
<gene>
    <name evidence="3" type="ORF">D9V41_09495</name>
</gene>
<proteinExistence type="inferred from homology"/>
<dbReference type="Proteomes" id="UP000282515">
    <property type="component" value="Unassembled WGS sequence"/>
</dbReference>
<dbReference type="OrthoDB" id="668782at2"/>
<name>A0A3L8PKC5_9ACTN</name>
<evidence type="ECO:0000256" key="1">
    <source>
        <dbReference type="ARBA" id="ARBA00007689"/>
    </source>
</evidence>
<keyword evidence="4" id="KW-1185">Reference proteome</keyword>
<dbReference type="Pfam" id="PF03795">
    <property type="entry name" value="YCII"/>
    <property type="match status" value="1"/>
</dbReference>
<protein>
    <recommendedName>
        <fullName evidence="2">YCII-related domain-containing protein</fullName>
    </recommendedName>
</protein>
<evidence type="ECO:0000313" key="3">
    <source>
        <dbReference type="EMBL" id="RLV55690.1"/>
    </source>
</evidence>
<dbReference type="AlphaFoldDB" id="A0A3L8PKC5"/>
<comment type="caution">
    <text evidence="3">The sequence shown here is derived from an EMBL/GenBank/DDBJ whole genome shotgun (WGS) entry which is preliminary data.</text>
</comment>
<dbReference type="Gene3D" id="3.30.70.1060">
    <property type="entry name" value="Dimeric alpha+beta barrel"/>
    <property type="match status" value="1"/>
</dbReference>
<feature type="domain" description="YCII-related" evidence="2">
    <location>
        <begin position="6"/>
        <end position="104"/>
    </location>
</feature>
<sequence>MPTPTHVLLHRYTPGSGPAEGTAEHDAEMRQWAQVDEDLLTKGALVAGFALDGPGKQLGATQTPGDDMVFAVHVIAAASDAEAEQIASRMPHVGYGSVEVRPLMAR</sequence>